<keyword evidence="2" id="KW-1185">Reference proteome</keyword>
<comment type="caution">
    <text evidence="1">The sequence shown here is derived from an EMBL/GenBank/DDBJ whole genome shotgun (WGS) entry which is preliminary data.</text>
</comment>
<proteinExistence type="predicted"/>
<evidence type="ECO:0000313" key="2">
    <source>
        <dbReference type="Proteomes" id="UP001145114"/>
    </source>
</evidence>
<feature type="non-terminal residue" evidence="1">
    <location>
        <position position="1"/>
    </location>
</feature>
<dbReference type="Proteomes" id="UP001145114">
    <property type="component" value="Unassembled WGS sequence"/>
</dbReference>
<evidence type="ECO:0000313" key="1">
    <source>
        <dbReference type="EMBL" id="KAJ1673354.1"/>
    </source>
</evidence>
<dbReference type="EMBL" id="JAMZIH010007052">
    <property type="protein sequence ID" value="KAJ1673354.1"/>
    <property type="molecule type" value="Genomic_DNA"/>
</dbReference>
<gene>
    <name evidence="1" type="ORF">EV182_005401</name>
</gene>
<name>A0ACC1HG88_9FUNG</name>
<reference evidence="1" key="1">
    <citation type="submission" date="2022-06" db="EMBL/GenBank/DDBJ databases">
        <title>Phylogenomic reconstructions and comparative analyses of Kickxellomycotina fungi.</title>
        <authorList>
            <person name="Reynolds N.K."/>
            <person name="Stajich J.E."/>
            <person name="Barry K."/>
            <person name="Grigoriev I.V."/>
            <person name="Crous P."/>
            <person name="Smith M.E."/>
        </authorList>
    </citation>
    <scope>NUCLEOTIDE SEQUENCE</scope>
    <source>
        <strain evidence="1">RSA 2271</strain>
    </source>
</reference>
<feature type="non-terminal residue" evidence="1">
    <location>
        <position position="52"/>
    </location>
</feature>
<sequence length="52" mass="6020">ILSGKSKLKKFEWHTSKVFYIQDKATLVAVLNDCGFKLTKWESAMRNLKTSE</sequence>
<organism evidence="1 2">
    <name type="scientific">Spiromyces aspiralis</name>
    <dbReference type="NCBI Taxonomy" id="68401"/>
    <lineage>
        <taxon>Eukaryota</taxon>
        <taxon>Fungi</taxon>
        <taxon>Fungi incertae sedis</taxon>
        <taxon>Zoopagomycota</taxon>
        <taxon>Kickxellomycotina</taxon>
        <taxon>Kickxellomycetes</taxon>
        <taxon>Kickxellales</taxon>
        <taxon>Kickxellaceae</taxon>
        <taxon>Spiromyces</taxon>
    </lineage>
</organism>
<accession>A0ACC1HG88</accession>
<protein>
    <submittedName>
        <fullName evidence="1">Uncharacterized protein</fullName>
    </submittedName>
</protein>